<name>X1BBV3_9ZZZZ</name>
<organism evidence="1">
    <name type="scientific">marine sediment metagenome</name>
    <dbReference type="NCBI Taxonomy" id="412755"/>
    <lineage>
        <taxon>unclassified sequences</taxon>
        <taxon>metagenomes</taxon>
        <taxon>ecological metagenomes</taxon>
    </lineage>
</organism>
<comment type="caution">
    <text evidence="1">The sequence shown here is derived from an EMBL/GenBank/DDBJ whole genome shotgun (WGS) entry which is preliminary data.</text>
</comment>
<proteinExistence type="predicted"/>
<dbReference type="AlphaFoldDB" id="X1BBV3"/>
<accession>X1BBV3</accession>
<protein>
    <submittedName>
        <fullName evidence="1">Uncharacterized protein</fullName>
    </submittedName>
</protein>
<evidence type="ECO:0000313" key="1">
    <source>
        <dbReference type="EMBL" id="GAG81618.1"/>
    </source>
</evidence>
<dbReference type="EMBL" id="BART01019076">
    <property type="protein sequence ID" value="GAG81618.1"/>
    <property type="molecule type" value="Genomic_DNA"/>
</dbReference>
<gene>
    <name evidence="1" type="ORF">S01H4_35811</name>
</gene>
<reference evidence="1" key="1">
    <citation type="journal article" date="2014" name="Front. Microbiol.">
        <title>High frequency of phylogenetically diverse reductive dehalogenase-homologous genes in deep subseafloor sedimentary metagenomes.</title>
        <authorList>
            <person name="Kawai M."/>
            <person name="Futagami T."/>
            <person name="Toyoda A."/>
            <person name="Takaki Y."/>
            <person name="Nishi S."/>
            <person name="Hori S."/>
            <person name="Arai W."/>
            <person name="Tsubouchi T."/>
            <person name="Morono Y."/>
            <person name="Uchiyama I."/>
            <person name="Ito T."/>
            <person name="Fujiyama A."/>
            <person name="Inagaki F."/>
            <person name="Takami H."/>
        </authorList>
    </citation>
    <scope>NUCLEOTIDE SEQUENCE</scope>
    <source>
        <strain evidence="1">Expedition CK06-06</strain>
    </source>
</reference>
<sequence length="44" mass="5183">MDKIIKDFIASGAKRWDGEWESFTYKIYWAGTIIRVDLKPKCDS</sequence>